<evidence type="ECO:0000313" key="3">
    <source>
        <dbReference type="Proteomes" id="UP000799424"/>
    </source>
</evidence>
<feature type="transmembrane region" description="Helical" evidence="1">
    <location>
        <begin position="81"/>
        <end position="102"/>
    </location>
</feature>
<feature type="transmembrane region" description="Helical" evidence="1">
    <location>
        <begin position="185"/>
        <end position="206"/>
    </location>
</feature>
<evidence type="ECO:0000256" key="1">
    <source>
        <dbReference type="SAM" id="Phobius"/>
    </source>
</evidence>
<keyword evidence="3" id="KW-1185">Reference proteome</keyword>
<accession>A0A6A7A2E4</accession>
<keyword evidence="1" id="KW-0472">Membrane</keyword>
<keyword evidence="1" id="KW-0812">Transmembrane</keyword>
<dbReference type="AlphaFoldDB" id="A0A6A7A2E4"/>
<reference evidence="2" key="1">
    <citation type="journal article" date="2020" name="Stud. Mycol.">
        <title>101 Dothideomycetes genomes: a test case for predicting lifestyles and emergence of pathogens.</title>
        <authorList>
            <person name="Haridas S."/>
            <person name="Albert R."/>
            <person name="Binder M."/>
            <person name="Bloem J."/>
            <person name="Labutti K."/>
            <person name="Salamov A."/>
            <person name="Andreopoulos B."/>
            <person name="Baker S."/>
            <person name="Barry K."/>
            <person name="Bills G."/>
            <person name="Bluhm B."/>
            <person name="Cannon C."/>
            <person name="Castanera R."/>
            <person name="Culley D."/>
            <person name="Daum C."/>
            <person name="Ezra D."/>
            <person name="Gonzalez J."/>
            <person name="Henrissat B."/>
            <person name="Kuo A."/>
            <person name="Liang C."/>
            <person name="Lipzen A."/>
            <person name="Lutzoni F."/>
            <person name="Magnuson J."/>
            <person name="Mondo S."/>
            <person name="Nolan M."/>
            <person name="Ohm R."/>
            <person name="Pangilinan J."/>
            <person name="Park H.-J."/>
            <person name="Ramirez L."/>
            <person name="Alfaro M."/>
            <person name="Sun H."/>
            <person name="Tritt A."/>
            <person name="Yoshinaga Y."/>
            <person name="Zwiers L.-H."/>
            <person name="Turgeon B."/>
            <person name="Goodwin S."/>
            <person name="Spatafora J."/>
            <person name="Crous P."/>
            <person name="Grigoriev I."/>
        </authorList>
    </citation>
    <scope>NUCLEOTIDE SEQUENCE</scope>
    <source>
        <strain evidence="2">CBS 113818</strain>
    </source>
</reference>
<proteinExistence type="predicted"/>
<dbReference type="EMBL" id="MU006225">
    <property type="protein sequence ID" value="KAF2826715.1"/>
    <property type="molecule type" value="Genomic_DNA"/>
</dbReference>
<dbReference type="Proteomes" id="UP000799424">
    <property type="component" value="Unassembled WGS sequence"/>
</dbReference>
<protein>
    <submittedName>
        <fullName evidence="2">Uncharacterized protein</fullName>
    </submittedName>
</protein>
<feature type="transmembrane region" description="Helical" evidence="1">
    <location>
        <begin position="226"/>
        <end position="251"/>
    </location>
</feature>
<keyword evidence="1" id="KW-1133">Transmembrane helix</keyword>
<feature type="transmembrane region" description="Helical" evidence="1">
    <location>
        <begin position="114"/>
        <end position="132"/>
    </location>
</feature>
<dbReference type="OrthoDB" id="5139341at2759"/>
<gene>
    <name evidence="2" type="ORF">CC86DRAFT_405973</name>
</gene>
<feature type="transmembrane region" description="Helical" evidence="1">
    <location>
        <begin position="6"/>
        <end position="26"/>
    </location>
</feature>
<name>A0A6A7A2E4_9PLEO</name>
<feature type="transmembrane region" description="Helical" evidence="1">
    <location>
        <begin position="152"/>
        <end position="173"/>
    </location>
</feature>
<feature type="transmembrane region" description="Helical" evidence="1">
    <location>
        <begin position="38"/>
        <end position="61"/>
    </location>
</feature>
<evidence type="ECO:0000313" key="2">
    <source>
        <dbReference type="EMBL" id="KAF2826715.1"/>
    </source>
</evidence>
<sequence length="272" mass="30833">MTFSLVPNWLRIALLALSLLSFLPQLRHTIYRKNGTGISICYILFNLFSATEQFSMAFYFVVEHIGNPTAFCHDPVTTGDWLNFAQTAIVAVLWLVLFTVCLLLPSNHAIASKIFALLVYIAFLYISIIPLYEDYMHPPRKGREFGANLWFGIHAWLITKVVLGLSIVAIYCQAKEIRSRPWERALSRVGITVQAVVFSLVAVSWVLRVEYPWGEMSLSWESLLRWYYLVGWAPVFNAVFALGQAVLLAVVWRSGRVGGRVCKGETEPLLRA</sequence>
<organism evidence="2 3">
    <name type="scientific">Ophiobolus disseminans</name>
    <dbReference type="NCBI Taxonomy" id="1469910"/>
    <lineage>
        <taxon>Eukaryota</taxon>
        <taxon>Fungi</taxon>
        <taxon>Dikarya</taxon>
        <taxon>Ascomycota</taxon>
        <taxon>Pezizomycotina</taxon>
        <taxon>Dothideomycetes</taxon>
        <taxon>Pleosporomycetidae</taxon>
        <taxon>Pleosporales</taxon>
        <taxon>Pleosporineae</taxon>
        <taxon>Phaeosphaeriaceae</taxon>
        <taxon>Ophiobolus</taxon>
    </lineage>
</organism>